<dbReference type="PROSITE" id="PS00211">
    <property type="entry name" value="ABC_TRANSPORTER_1"/>
    <property type="match status" value="2"/>
</dbReference>
<dbReference type="InterPro" id="IPR003593">
    <property type="entry name" value="AAA+_ATPase"/>
</dbReference>
<feature type="transmembrane region" description="Helical" evidence="9">
    <location>
        <begin position="67"/>
        <end position="90"/>
    </location>
</feature>
<feature type="domain" description="ABC transmembrane type-1" evidence="11">
    <location>
        <begin position="913"/>
        <end position="1162"/>
    </location>
</feature>
<keyword evidence="6 9" id="KW-1133">Transmembrane helix</keyword>
<evidence type="ECO:0000313" key="13">
    <source>
        <dbReference type="Proteomes" id="UP000191408"/>
    </source>
</evidence>
<feature type="transmembrane region" description="Helical" evidence="9">
    <location>
        <begin position="1107"/>
        <end position="1130"/>
    </location>
</feature>
<dbReference type="SMART" id="SM00382">
    <property type="entry name" value="AAA"/>
    <property type="match status" value="2"/>
</dbReference>
<evidence type="ECO:0000256" key="6">
    <source>
        <dbReference type="ARBA" id="ARBA00022989"/>
    </source>
</evidence>
<evidence type="ECO:0000256" key="8">
    <source>
        <dbReference type="SAM" id="MobiDB-lite"/>
    </source>
</evidence>
<dbReference type="InterPro" id="IPR056227">
    <property type="entry name" value="TMD0_ABC"/>
</dbReference>
<sequence>MENINTCGDDAFGPQVNHCRGGFDFTLFFEECFFSIAPSVLLLLALPIRYSQLRQSRPRKVSRSWLYWAKLIFGQAFGATQLSLFVVWFLPHAPRTSASLAAAALAFFSSVGLLFLSHWEHVFSVHPSHLLNIALSVSLLFDIVRVRSLWFASNTAIAGIYTASMTFKIMWFYLEAQSKRKSFLNPRERYGEEEVHGLYSRTFFWWINSYLYLGFKHILSVNDLPHLDRTMSVDILHRRLALRWNRAPRTSPNGLAYSTMWTFKSSVIWAFMARLAVIGLTYAQPFLIMALTNYVQESEPNKNEGYGLIAAFALVFLLKGVFNCLYQHHNFRLITKIRGAIVSLIFEETLNLKYDEYSDTAALTLMSNDIDNIAFGVQNMHEVWASPIETGIALFLLQRQVAWAAAIPAFVTVIAFVSTHFLSKSTPGRQKLWMQAVRQRVAFASTYLNASATIKMLGLQDSLSLILQQFRINELSRQKRFRHMMVKMNLLAGTITNLSPVLTLSIYTGIALHTGRSPLTASATFTTLSIISLLSSPLSNLIYSGPKVTGALECFQRIQAYLLADSKLDDRVTPHSQHLVAPSQGEESEFGISLEIQASNASTQDAQTADLVQAYQADFGWQRQSPATLSNVNINISPASLTVLVGPVGSGKSTLLKAILGEVPCLKGFIHVKAAEIAFCDTKTWIRNRSIRDNICHPLPYDEEWYRSVILSTALDYDIDSLPQKDHTVIGSNGLSLSGGQRQRIAIARAVYARTKLALFDDSLSALDAPTSAHVFTHVFGSQGILRRNGAAVILATHDWKYLAAADNAVVLHGGKIREQGPPLGLKTFKARLLEIATEYPVPSHTPPEELQSTAPFPNTAGPDGKSARKKGDLGDYAYYFRASGRGSMILYAGALAIGVFCSQFTMVGRGKFTGAIWTVVTYVSIYAILATAGAGIWAFCMWLVFCRIVPASSCSIHEYLVNKVKKAPLHWLTSTDSGVILNRFSQDMTLIDRSLPAEFLKTSNNFLQCVMSAVFICVGAKFMAPLIPLSVFAIYWIQNFYLCTSRQLRHLDLESKSPLYTQFTETLSGITTIRAFGWQRNFLDEHKQLLEESQKPYYFLFVVQRWLTMVLDLVVAGIAVMLAVFSVFIPNIGPIGVSLISLITFNQQLAELINFWTLMETSIGAITRVRGFEEVPTEDLPLENQDPPVTWPSEGSKLGICGRTGSGKSSLILALLRMVEIQSGDVIIDGISIQSCPRDTIRGKVTVIPQEPVLFPGTIRENIAAFKVIDDDRVLRALEKVELREHVMAHGGLDAKIDDLPLSAGQRQLVCLARAIIMKQKILLLDEATSRVDDKTDQLMQQVIRQEFSGCTIIAVAHRAHTLLDFDRIAVIDEGRVVEYDTPAVLIGNHGSLFARLCDQTRSTL</sequence>
<evidence type="ECO:0000256" key="7">
    <source>
        <dbReference type="ARBA" id="ARBA00023136"/>
    </source>
</evidence>
<dbReference type="InterPro" id="IPR050173">
    <property type="entry name" value="ABC_transporter_C-like"/>
</dbReference>
<dbReference type="GO" id="GO:0005524">
    <property type="term" value="F:ATP binding"/>
    <property type="evidence" value="ECO:0007669"/>
    <property type="project" value="UniProtKB-KW"/>
</dbReference>
<evidence type="ECO:0000259" key="11">
    <source>
        <dbReference type="PROSITE" id="PS50929"/>
    </source>
</evidence>
<feature type="transmembrane region" description="Helical" evidence="9">
    <location>
        <begin position="96"/>
        <end position="117"/>
    </location>
</feature>
<dbReference type="GO" id="GO:0016887">
    <property type="term" value="F:ATP hydrolysis activity"/>
    <property type="evidence" value="ECO:0007669"/>
    <property type="project" value="InterPro"/>
</dbReference>
<feature type="transmembrane region" description="Helical" evidence="9">
    <location>
        <begin position="1010"/>
        <end position="1038"/>
    </location>
</feature>
<feature type="transmembrane region" description="Helical" evidence="9">
    <location>
        <begin position="129"/>
        <end position="150"/>
    </location>
</feature>
<feature type="region of interest" description="Disordered" evidence="8">
    <location>
        <begin position="842"/>
        <end position="868"/>
    </location>
</feature>
<protein>
    <recommendedName>
        <fullName evidence="14">ABC transporter domain-containing protein</fullName>
    </recommendedName>
</protein>
<comment type="caution">
    <text evidence="12">The sequence shown here is derived from an EMBL/GenBank/DDBJ whole genome shotgun (WGS) entry which is preliminary data.</text>
</comment>
<keyword evidence="5" id="KW-0067">ATP-binding</keyword>
<evidence type="ECO:0000256" key="5">
    <source>
        <dbReference type="ARBA" id="ARBA00022840"/>
    </source>
</evidence>
<dbReference type="SUPFAM" id="SSF90123">
    <property type="entry name" value="ABC transporter transmembrane region"/>
    <property type="match status" value="2"/>
</dbReference>
<dbReference type="InterPro" id="IPR017871">
    <property type="entry name" value="ABC_transporter-like_CS"/>
</dbReference>
<dbReference type="FunFam" id="1.20.1560.10:FF:000055">
    <property type="entry name" value="ABC multidrug transporter (Eurofung)"/>
    <property type="match status" value="1"/>
</dbReference>
<dbReference type="Pfam" id="PF00664">
    <property type="entry name" value="ABC_membrane"/>
    <property type="match status" value="2"/>
</dbReference>
<feature type="domain" description="ABC transporter" evidence="10">
    <location>
        <begin position="606"/>
        <end position="839"/>
    </location>
</feature>
<evidence type="ECO:0008006" key="14">
    <source>
        <dbReference type="Google" id="ProtNLM"/>
    </source>
</evidence>
<evidence type="ECO:0000256" key="3">
    <source>
        <dbReference type="ARBA" id="ARBA00022692"/>
    </source>
</evidence>
<dbReference type="Proteomes" id="UP000191408">
    <property type="component" value="Unassembled WGS sequence"/>
</dbReference>
<dbReference type="InterPro" id="IPR003439">
    <property type="entry name" value="ABC_transporter-like_ATP-bd"/>
</dbReference>
<feature type="transmembrane region" description="Helical" evidence="9">
    <location>
        <begin position="488"/>
        <end position="510"/>
    </location>
</feature>
<dbReference type="Gene3D" id="1.20.1560.10">
    <property type="entry name" value="ABC transporter type 1, transmembrane domain"/>
    <property type="match status" value="2"/>
</dbReference>
<dbReference type="EMBL" id="MDYM01000003">
    <property type="protein sequence ID" value="OQD67594.1"/>
    <property type="molecule type" value="Genomic_DNA"/>
</dbReference>
<evidence type="ECO:0000256" key="2">
    <source>
        <dbReference type="ARBA" id="ARBA00022448"/>
    </source>
</evidence>
<reference evidence="13" key="1">
    <citation type="journal article" date="2017" name="Nat. Microbiol.">
        <title>Global analysis of biosynthetic gene clusters reveals vast potential of secondary metabolite production in Penicillium species.</title>
        <authorList>
            <person name="Nielsen J.C."/>
            <person name="Grijseels S."/>
            <person name="Prigent S."/>
            <person name="Ji B."/>
            <person name="Dainat J."/>
            <person name="Nielsen K.F."/>
            <person name="Frisvad J.C."/>
            <person name="Workman M."/>
            <person name="Nielsen J."/>
        </authorList>
    </citation>
    <scope>NUCLEOTIDE SEQUENCE [LARGE SCALE GENOMIC DNA]</scope>
    <source>
        <strain evidence="13">IBT 4502</strain>
    </source>
</reference>
<dbReference type="PROSITE" id="PS50929">
    <property type="entry name" value="ABC_TM1F"/>
    <property type="match status" value="2"/>
</dbReference>
<feature type="transmembrane region" description="Helical" evidence="9">
    <location>
        <begin position="267"/>
        <end position="294"/>
    </location>
</feature>
<dbReference type="InterPro" id="IPR044726">
    <property type="entry name" value="ABCC_6TM_D2"/>
</dbReference>
<feature type="transmembrane region" description="Helical" evidence="9">
    <location>
        <begin position="156"/>
        <end position="174"/>
    </location>
</feature>
<dbReference type="OrthoDB" id="6500128at2759"/>
<dbReference type="FunFam" id="3.40.50.300:FF:000163">
    <property type="entry name" value="Multidrug resistance-associated protein member 4"/>
    <property type="match status" value="1"/>
</dbReference>
<dbReference type="Gene3D" id="3.40.50.300">
    <property type="entry name" value="P-loop containing nucleotide triphosphate hydrolases"/>
    <property type="match status" value="2"/>
</dbReference>
<keyword evidence="2" id="KW-0813">Transport</keyword>
<dbReference type="PROSITE" id="PS50893">
    <property type="entry name" value="ABC_TRANSPORTER_2"/>
    <property type="match status" value="2"/>
</dbReference>
<dbReference type="CDD" id="cd18580">
    <property type="entry name" value="ABC_6TM_ABCC_D2"/>
    <property type="match status" value="1"/>
</dbReference>
<feature type="domain" description="ABC transmembrane type-1" evidence="11">
    <location>
        <begin position="268"/>
        <end position="550"/>
    </location>
</feature>
<feature type="domain" description="ABC transporter" evidence="10">
    <location>
        <begin position="1168"/>
        <end position="1400"/>
    </location>
</feature>
<gene>
    <name evidence="12" type="ORF">PENPOL_c003G06253</name>
</gene>
<name>A0A1V6NS83_PENPO</name>
<evidence type="ECO:0000256" key="4">
    <source>
        <dbReference type="ARBA" id="ARBA00022741"/>
    </source>
</evidence>
<feature type="transmembrane region" description="Helical" evidence="9">
    <location>
        <begin position="306"/>
        <end position="326"/>
    </location>
</feature>
<feature type="transmembrane region" description="Helical" evidence="9">
    <location>
        <begin position="920"/>
        <end position="946"/>
    </location>
</feature>
<dbReference type="FunFam" id="1.20.1560.10:FF:000066">
    <property type="entry name" value="ABC multidrug transporter (Eurofung)"/>
    <property type="match status" value="1"/>
</dbReference>
<evidence type="ECO:0000256" key="9">
    <source>
        <dbReference type="SAM" id="Phobius"/>
    </source>
</evidence>
<proteinExistence type="predicted"/>
<dbReference type="CDD" id="cd03250">
    <property type="entry name" value="ABCC_MRP_domain1"/>
    <property type="match status" value="1"/>
</dbReference>
<dbReference type="GO" id="GO:0016020">
    <property type="term" value="C:membrane"/>
    <property type="evidence" value="ECO:0007669"/>
    <property type="project" value="UniProtKB-SubCell"/>
</dbReference>
<feature type="transmembrane region" description="Helical" evidence="9">
    <location>
        <begin position="25"/>
        <end position="46"/>
    </location>
</feature>
<dbReference type="Pfam" id="PF00005">
    <property type="entry name" value="ABC_tran"/>
    <property type="match status" value="2"/>
</dbReference>
<organism evidence="12 13">
    <name type="scientific">Penicillium polonicum</name>
    <dbReference type="NCBI Taxonomy" id="60169"/>
    <lineage>
        <taxon>Eukaryota</taxon>
        <taxon>Fungi</taxon>
        <taxon>Dikarya</taxon>
        <taxon>Ascomycota</taxon>
        <taxon>Pezizomycotina</taxon>
        <taxon>Eurotiomycetes</taxon>
        <taxon>Eurotiomycetidae</taxon>
        <taxon>Eurotiales</taxon>
        <taxon>Aspergillaceae</taxon>
        <taxon>Penicillium</taxon>
    </lineage>
</organism>
<dbReference type="InterPro" id="IPR027417">
    <property type="entry name" value="P-loop_NTPase"/>
</dbReference>
<feature type="transmembrane region" description="Helical" evidence="9">
    <location>
        <begin position="889"/>
        <end position="908"/>
    </location>
</feature>
<keyword evidence="3 9" id="KW-0812">Transmembrane</keyword>
<comment type="subcellular location">
    <subcellularLocation>
        <location evidence="1">Membrane</location>
        <topology evidence="1">Multi-pass membrane protein</topology>
    </subcellularLocation>
</comment>
<evidence type="ECO:0000259" key="10">
    <source>
        <dbReference type="PROSITE" id="PS50893"/>
    </source>
</evidence>
<dbReference type="STRING" id="60169.A0A1V6NS83"/>
<dbReference type="Pfam" id="PF24357">
    <property type="entry name" value="TMD0_ABC"/>
    <property type="match status" value="1"/>
</dbReference>
<keyword evidence="4" id="KW-0547">Nucleotide-binding</keyword>
<dbReference type="InterPro" id="IPR036640">
    <property type="entry name" value="ABC1_TM_sf"/>
</dbReference>
<dbReference type="PANTHER" id="PTHR24223:SF399">
    <property type="entry name" value="ABC TRANSPORTER ATNG"/>
    <property type="match status" value="1"/>
</dbReference>
<keyword evidence="7 9" id="KW-0472">Membrane</keyword>
<accession>A0A1V6NS83</accession>
<keyword evidence="13" id="KW-1185">Reference proteome</keyword>
<evidence type="ECO:0000256" key="1">
    <source>
        <dbReference type="ARBA" id="ARBA00004141"/>
    </source>
</evidence>
<dbReference type="SUPFAM" id="SSF52540">
    <property type="entry name" value="P-loop containing nucleoside triphosphate hydrolases"/>
    <property type="match status" value="2"/>
</dbReference>
<evidence type="ECO:0000313" key="12">
    <source>
        <dbReference type="EMBL" id="OQD67594.1"/>
    </source>
</evidence>
<feature type="transmembrane region" description="Helical" evidence="9">
    <location>
        <begin position="522"/>
        <end position="543"/>
    </location>
</feature>
<dbReference type="CDD" id="cd03244">
    <property type="entry name" value="ABCC_MRP_domain2"/>
    <property type="match status" value="1"/>
</dbReference>
<dbReference type="GO" id="GO:0140359">
    <property type="term" value="F:ABC-type transporter activity"/>
    <property type="evidence" value="ECO:0007669"/>
    <property type="project" value="InterPro"/>
</dbReference>
<dbReference type="InterPro" id="IPR011527">
    <property type="entry name" value="ABC1_TM_dom"/>
</dbReference>
<dbReference type="PANTHER" id="PTHR24223">
    <property type="entry name" value="ATP-BINDING CASSETTE SUB-FAMILY C"/>
    <property type="match status" value="1"/>
</dbReference>